<accession>I7GHX0</accession>
<name>I7GHX0_MACFA</name>
<reference evidence="1" key="1">
    <citation type="journal article" date="2007" name="PLoS Biol.">
        <title>Rate of evolution in brain-expressed genes in humans and other primates.</title>
        <authorList>
            <person name="Wang H.-Y."/>
            <person name="Chien H.-C."/>
            <person name="Osada N."/>
            <person name="Hashimoto K."/>
            <person name="Sugano S."/>
            <person name="Gojobori T."/>
            <person name="Chou C.-K."/>
            <person name="Tsai S.-F."/>
            <person name="Wu C.-I."/>
            <person name="Shen C.-K.J."/>
        </authorList>
    </citation>
    <scope>NUCLEOTIDE SEQUENCE</scope>
</reference>
<proteinExistence type="evidence at transcript level"/>
<protein>
    <submittedName>
        <fullName evidence="1">Macaca fascicularis brain cDNA clone: QtrA-17263, similar to human hypothetical protein MGC33510 (MGC33510), mRNA, RefSeq: NM_152765.2</fullName>
    </submittedName>
</protein>
<dbReference type="AlphaFoldDB" id="I7GHX0"/>
<evidence type="ECO:0000313" key="1">
    <source>
        <dbReference type="EMBL" id="BAE88852.1"/>
    </source>
</evidence>
<dbReference type="EMBL" id="AB171789">
    <property type="protein sequence ID" value="BAE88852.1"/>
    <property type="molecule type" value="mRNA"/>
</dbReference>
<organism evidence="1">
    <name type="scientific">Macaca fascicularis</name>
    <name type="common">Crab-eating macaque</name>
    <name type="synonym">Cynomolgus monkey</name>
    <dbReference type="NCBI Taxonomy" id="9541"/>
    <lineage>
        <taxon>Eukaryota</taxon>
        <taxon>Metazoa</taxon>
        <taxon>Chordata</taxon>
        <taxon>Craniata</taxon>
        <taxon>Vertebrata</taxon>
        <taxon>Euteleostomi</taxon>
        <taxon>Mammalia</taxon>
        <taxon>Eutheria</taxon>
        <taxon>Euarchontoglires</taxon>
        <taxon>Primates</taxon>
        <taxon>Haplorrhini</taxon>
        <taxon>Catarrhini</taxon>
        <taxon>Cercopithecidae</taxon>
        <taxon>Cercopithecinae</taxon>
        <taxon>Macaca</taxon>
    </lineage>
</organism>
<sequence length="44" mass="5336">MIRLRHLTHVSVRLRCLCYSYSFTQNSSEHREGPRLINDFHPKH</sequence>